<name>A0A8S3ZDY5_9EUPU</name>
<protein>
    <recommendedName>
        <fullName evidence="5">Dynein heavy chain</fullName>
    </recommendedName>
</protein>
<dbReference type="Proteomes" id="UP000678393">
    <property type="component" value="Unassembled WGS sequence"/>
</dbReference>
<dbReference type="GO" id="GO:0030286">
    <property type="term" value="C:dynein complex"/>
    <property type="evidence" value="ECO:0007669"/>
    <property type="project" value="InterPro"/>
</dbReference>
<dbReference type="FunFam" id="1.20.1270.280:FF:000005">
    <property type="entry name" value="Dynein axonemal heavy chain 10"/>
    <property type="match status" value="1"/>
</dbReference>
<dbReference type="InterPro" id="IPR041658">
    <property type="entry name" value="AAA_lid_11"/>
</dbReference>
<reference evidence="3" key="1">
    <citation type="submission" date="2021-04" db="EMBL/GenBank/DDBJ databases">
        <authorList>
            <consortium name="Molecular Ecology Group"/>
        </authorList>
    </citation>
    <scope>NUCLEOTIDE SEQUENCE</scope>
</reference>
<dbReference type="GO" id="GO:0051959">
    <property type="term" value="F:dynein light intermediate chain binding"/>
    <property type="evidence" value="ECO:0007669"/>
    <property type="project" value="InterPro"/>
</dbReference>
<feature type="non-terminal residue" evidence="3">
    <location>
        <position position="231"/>
    </location>
</feature>
<comment type="caution">
    <text evidence="3">The sequence shown here is derived from an EMBL/GenBank/DDBJ whole genome shotgun (WGS) entry which is preliminary data.</text>
</comment>
<feature type="domain" description="Dynein heavy chain C-terminal" evidence="2">
    <location>
        <begin position="87"/>
        <end position="231"/>
    </location>
</feature>
<dbReference type="InterPro" id="IPR041228">
    <property type="entry name" value="Dynein_C"/>
</dbReference>
<dbReference type="PANTHER" id="PTHR22878:SF63">
    <property type="entry name" value="DYNEIN AXONEMAL HEAVY CHAIN 10"/>
    <property type="match status" value="1"/>
</dbReference>
<dbReference type="GO" id="GO:0007018">
    <property type="term" value="P:microtubule-based movement"/>
    <property type="evidence" value="ECO:0007669"/>
    <property type="project" value="InterPro"/>
</dbReference>
<dbReference type="Gene3D" id="1.10.8.720">
    <property type="entry name" value="Region D6 of dynein motor"/>
    <property type="match status" value="1"/>
</dbReference>
<evidence type="ECO:0000313" key="3">
    <source>
        <dbReference type="EMBL" id="CAG5127439.1"/>
    </source>
</evidence>
<dbReference type="GO" id="GO:0045505">
    <property type="term" value="F:dynein intermediate chain binding"/>
    <property type="evidence" value="ECO:0007669"/>
    <property type="project" value="InterPro"/>
</dbReference>
<evidence type="ECO:0008006" key="5">
    <source>
        <dbReference type="Google" id="ProtNLM"/>
    </source>
</evidence>
<dbReference type="Pfam" id="PF18198">
    <property type="entry name" value="AAA_lid_11"/>
    <property type="match status" value="1"/>
</dbReference>
<feature type="non-terminal residue" evidence="3">
    <location>
        <position position="1"/>
    </location>
</feature>
<evidence type="ECO:0000259" key="2">
    <source>
        <dbReference type="Pfam" id="PF18199"/>
    </source>
</evidence>
<evidence type="ECO:0000259" key="1">
    <source>
        <dbReference type="Pfam" id="PF18198"/>
    </source>
</evidence>
<dbReference type="Pfam" id="PF18199">
    <property type="entry name" value="Dynein_C"/>
    <property type="match status" value="1"/>
</dbReference>
<dbReference type="OrthoDB" id="10251809at2759"/>
<gene>
    <name evidence="3" type="ORF">CUNI_LOCUS12997</name>
</gene>
<dbReference type="AlphaFoldDB" id="A0A8S3ZDY5"/>
<dbReference type="EMBL" id="CAJHNH020002675">
    <property type="protein sequence ID" value="CAG5127439.1"/>
    <property type="molecule type" value="Genomic_DNA"/>
</dbReference>
<feature type="domain" description="Dynein heavy chain AAA lid" evidence="1">
    <location>
        <begin position="1"/>
        <end position="81"/>
    </location>
</feature>
<organism evidence="3 4">
    <name type="scientific">Candidula unifasciata</name>
    <dbReference type="NCBI Taxonomy" id="100452"/>
    <lineage>
        <taxon>Eukaryota</taxon>
        <taxon>Metazoa</taxon>
        <taxon>Spiralia</taxon>
        <taxon>Lophotrochozoa</taxon>
        <taxon>Mollusca</taxon>
        <taxon>Gastropoda</taxon>
        <taxon>Heterobranchia</taxon>
        <taxon>Euthyneura</taxon>
        <taxon>Panpulmonata</taxon>
        <taxon>Eupulmonata</taxon>
        <taxon>Stylommatophora</taxon>
        <taxon>Helicina</taxon>
        <taxon>Helicoidea</taxon>
        <taxon>Geomitridae</taxon>
        <taxon>Candidula</taxon>
    </lineage>
</organism>
<proteinExistence type="predicted"/>
<sequence>VMYGGRAIDDFDRRILRTYMEEYMGDFIFDSFQPFHFYHDETVDYFIPQPEVPSAKDEYLAYIESLPLANKPDVFGLNPNAEIGYYTQAAKTMLEFLVELQPQTGASSSGVSREEIIAHIASEILDKLPVEFDLIKIRRVLGLDISPTTVVLLQELERFNQLVARMRRSLAMLKRALAGEVGMSSELDDVAKSLFNANIPSIWRRLAPITLKSLGNWMIHFQKRLKQYYQW</sequence>
<keyword evidence="4" id="KW-1185">Reference proteome</keyword>
<evidence type="ECO:0000313" key="4">
    <source>
        <dbReference type="Proteomes" id="UP000678393"/>
    </source>
</evidence>
<dbReference type="Gene3D" id="1.20.1270.280">
    <property type="match status" value="1"/>
</dbReference>
<dbReference type="InterPro" id="IPR042219">
    <property type="entry name" value="AAA_lid_11_sf"/>
</dbReference>
<accession>A0A8S3ZDY5</accession>
<dbReference type="InterPro" id="IPR026983">
    <property type="entry name" value="DHC"/>
</dbReference>
<dbReference type="PANTHER" id="PTHR22878">
    <property type="entry name" value="DYNEIN HEAVY CHAIN 6, AXONEMAL-LIKE-RELATED"/>
    <property type="match status" value="1"/>
</dbReference>